<evidence type="ECO:0000313" key="3">
    <source>
        <dbReference type="Proteomes" id="UP000567293"/>
    </source>
</evidence>
<comment type="caution">
    <text evidence="2">The sequence shown here is derived from an EMBL/GenBank/DDBJ whole genome shotgun (WGS) entry which is preliminary data.</text>
</comment>
<evidence type="ECO:0000256" key="1">
    <source>
        <dbReference type="SAM" id="Phobius"/>
    </source>
</evidence>
<sequence>MLSAGAVGPYVAGNLIGFSIGLIISILLLALTLRAARLPGTPVANIALAVCSLLWNVGGLADILAIPPGSLNTPDPGSIALAIQFTGAAVWPIPMLVIWHHLAQQRWQCICWRLLQVLAFASAAVIVTGIWAAAAGAPFLPIVGLKEFSAYDATFLQLSAAALLLRGSSVSRTLGFSSLVVLVGLLLTTLSVIVERNVTPTDSLQCALGVTGQQSVLLIVIGTFFLFARFRFADVFIRYSVRILLAGVSAATFVLLIDSPFVERLAIHALLPGAMRFFVMAIAAAGLVMCFVPLDRRLERLVNRRVFHAPDYRNAVRELGEQVRRLYSE</sequence>
<feature type="transmembrane region" description="Helical" evidence="1">
    <location>
        <begin position="277"/>
        <end position="294"/>
    </location>
</feature>
<feature type="non-terminal residue" evidence="2">
    <location>
        <position position="329"/>
    </location>
</feature>
<feature type="transmembrane region" description="Helical" evidence="1">
    <location>
        <begin position="43"/>
        <end position="66"/>
    </location>
</feature>
<feature type="transmembrane region" description="Helical" evidence="1">
    <location>
        <begin position="174"/>
        <end position="194"/>
    </location>
</feature>
<dbReference type="AlphaFoldDB" id="A0A7V8SZ11"/>
<feature type="transmembrane region" description="Helical" evidence="1">
    <location>
        <begin position="114"/>
        <end position="136"/>
    </location>
</feature>
<feature type="transmembrane region" description="Helical" evidence="1">
    <location>
        <begin position="239"/>
        <end position="257"/>
    </location>
</feature>
<feature type="transmembrane region" description="Helical" evidence="1">
    <location>
        <begin position="148"/>
        <end position="165"/>
    </location>
</feature>
<name>A0A7V8SZ11_9BACT</name>
<reference evidence="2" key="1">
    <citation type="submission" date="2020-06" db="EMBL/GenBank/DDBJ databases">
        <title>Legume-microbial interactions unlock mineral nutrients during tropical forest succession.</title>
        <authorList>
            <person name="Epihov D.Z."/>
        </authorList>
    </citation>
    <scope>NUCLEOTIDE SEQUENCE [LARGE SCALE GENOMIC DNA]</scope>
    <source>
        <strain evidence="2">Pan2503</strain>
    </source>
</reference>
<dbReference type="EMBL" id="JACDQQ010002117">
    <property type="protein sequence ID" value="MBA0087659.1"/>
    <property type="molecule type" value="Genomic_DNA"/>
</dbReference>
<feature type="transmembrane region" description="Helical" evidence="1">
    <location>
        <begin position="78"/>
        <end position="102"/>
    </location>
</feature>
<dbReference type="Proteomes" id="UP000567293">
    <property type="component" value="Unassembled WGS sequence"/>
</dbReference>
<organism evidence="2 3">
    <name type="scientific">Candidatus Acidiferrum panamense</name>
    <dbReference type="NCBI Taxonomy" id="2741543"/>
    <lineage>
        <taxon>Bacteria</taxon>
        <taxon>Pseudomonadati</taxon>
        <taxon>Acidobacteriota</taxon>
        <taxon>Terriglobia</taxon>
        <taxon>Candidatus Acidiferrales</taxon>
        <taxon>Candidatus Acidiferrum</taxon>
    </lineage>
</organism>
<keyword evidence="1" id="KW-0472">Membrane</keyword>
<feature type="transmembrane region" description="Helical" evidence="1">
    <location>
        <begin position="12"/>
        <end position="31"/>
    </location>
</feature>
<accession>A0A7V8SZ11</accession>
<evidence type="ECO:0000313" key="2">
    <source>
        <dbReference type="EMBL" id="MBA0087659.1"/>
    </source>
</evidence>
<protein>
    <submittedName>
        <fullName evidence="2">Uncharacterized protein</fullName>
    </submittedName>
</protein>
<gene>
    <name evidence="2" type="ORF">HRJ53_21960</name>
</gene>
<keyword evidence="1" id="KW-1133">Transmembrane helix</keyword>
<proteinExistence type="predicted"/>
<keyword evidence="1" id="KW-0812">Transmembrane</keyword>
<keyword evidence="3" id="KW-1185">Reference proteome</keyword>
<feature type="transmembrane region" description="Helical" evidence="1">
    <location>
        <begin position="214"/>
        <end position="232"/>
    </location>
</feature>